<dbReference type="InterPro" id="IPR000160">
    <property type="entry name" value="GGDEF_dom"/>
</dbReference>
<protein>
    <recommendedName>
        <fullName evidence="1">diguanylate cyclase</fullName>
        <ecNumber evidence="1">2.7.7.65</ecNumber>
    </recommendedName>
</protein>
<feature type="transmembrane region" description="Helical" evidence="3">
    <location>
        <begin position="12"/>
        <end position="31"/>
    </location>
</feature>
<dbReference type="NCBIfam" id="TIGR00254">
    <property type="entry name" value="GGDEF"/>
    <property type="match status" value="1"/>
</dbReference>
<dbReference type="SUPFAM" id="SSF55073">
    <property type="entry name" value="Nucleotide cyclase"/>
    <property type="match status" value="1"/>
</dbReference>
<dbReference type="Proteomes" id="UP001528673">
    <property type="component" value="Unassembled WGS sequence"/>
</dbReference>
<gene>
    <name evidence="5" type="ORF">PSQ40_05690</name>
</gene>
<dbReference type="PANTHER" id="PTHR45138">
    <property type="entry name" value="REGULATORY COMPONENTS OF SENSORY TRANSDUCTION SYSTEM"/>
    <property type="match status" value="1"/>
</dbReference>
<reference evidence="5 6" key="1">
    <citation type="submission" date="2023-02" db="EMBL/GenBank/DDBJ databases">
        <title>Bacterial whole genomic sequence of Curvibacter sp. HBC61.</title>
        <authorList>
            <person name="Le V."/>
            <person name="Ko S.-R."/>
            <person name="Ahn C.-Y."/>
            <person name="Oh H.-M."/>
        </authorList>
    </citation>
    <scope>NUCLEOTIDE SEQUENCE [LARGE SCALE GENOMIC DNA]</scope>
    <source>
        <strain evidence="5 6">HBC61</strain>
    </source>
</reference>
<feature type="transmembrane region" description="Helical" evidence="3">
    <location>
        <begin position="95"/>
        <end position="117"/>
    </location>
</feature>
<keyword evidence="6" id="KW-1185">Reference proteome</keyword>
<evidence type="ECO:0000256" key="2">
    <source>
        <dbReference type="ARBA" id="ARBA00034247"/>
    </source>
</evidence>
<dbReference type="InterPro" id="IPR029787">
    <property type="entry name" value="Nucleotide_cyclase"/>
</dbReference>
<name>A0ABT5MZ66_9BURK</name>
<accession>A0ABT5MZ66</accession>
<keyword evidence="3" id="KW-0472">Membrane</keyword>
<feature type="transmembrane region" description="Helical" evidence="3">
    <location>
        <begin position="38"/>
        <end position="57"/>
    </location>
</feature>
<evidence type="ECO:0000313" key="6">
    <source>
        <dbReference type="Proteomes" id="UP001528673"/>
    </source>
</evidence>
<evidence type="ECO:0000259" key="4">
    <source>
        <dbReference type="PROSITE" id="PS50887"/>
    </source>
</evidence>
<dbReference type="PROSITE" id="PS50887">
    <property type="entry name" value="GGDEF"/>
    <property type="match status" value="1"/>
</dbReference>
<feature type="transmembrane region" description="Helical" evidence="3">
    <location>
        <begin position="63"/>
        <end position="83"/>
    </location>
</feature>
<keyword evidence="3" id="KW-0812">Transmembrane</keyword>
<dbReference type="InterPro" id="IPR043128">
    <property type="entry name" value="Rev_trsase/Diguanyl_cyclase"/>
</dbReference>
<keyword evidence="3" id="KW-1133">Transmembrane helix</keyword>
<dbReference type="EMBL" id="JAQSIP010000002">
    <property type="protein sequence ID" value="MDD0838058.1"/>
    <property type="molecule type" value="Genomic_DNA"/>
</dbReference>
<comment type="caution">
    <text evidence="5">The sequence shown here is derived from an EMBL/GenBank/DDBJ whole genome shotgun (WGS) entry which is preliminary data.</text>
</comment>
<evidence type="ECO:0000256" key="1">
    <source>
        <dbReference type="ARBA" id="ARBA00012528"/>
    </source>
</evidence>
<sequence length="382" mass="41696">MTPLDLRSFNLFGGLVCTTMGLVLLAVRLHFRSPVQGLGHWGVAPLMAVASALLFGLEGRVPSALVLVGGNGLLLGCNIAMLAGTSRFLHRPWRWWPWLTGTALCLLVLLCFSSVWPDYRVRMMTFASTMAWVCAAHARLLWVHGRGLSARLMGAAMVWQTGVLLVRAVATWWIDRPDTQRFEPVSVIHTVYVGTFGFSVMLLLVGGLLMFSEYLRQRFEHLATHDDLTGVLNRRALATRIDQAHARWQTQRQPYALLLMDVDHFKRINDALGHQAGDRALARVAATLQQGLRASDTLGRYGGEEFMALVTGADAELALSLAEQLCQRLAQQADDDQAPACTVSIGVAVVGAGDPQSDSVLARADAALYQAKAAGRNRVVLA</sequence>
<dbReference type="Gene3D" id="3.30.70.270">
    <property type="match status" value="1"/>
</dbReference>
<evidence type="ECO:0000256" key="3">
    <source>
        <dbReference type="SAM" id="Phobius"/>
    </source>
</evidence>
<dbReference type="CDD" id="cd01949">
    <property type="entry name" value="GGDEF"/>
    <property type="match status" value="1"/>
</dbReference>
<dbReference type="Pfam" id="PF00990">
    <property type="entry name" value="GGDEF"/>
    <property type="match status" value="1"/>
</dbReference>
<feature type="transmembrane region" description="Helical" evidence="3">
    <location>
        <begin position="154"/>
        <end position="174"/>
    </location>
</feature>
<dbReference type="PANTHER" id="PTHR45138:SF9">
    <property type="entry name" value="DIGUANYLATE CYCLASE DGCM-RELATED"/>
    <property type="match status" value="1"/>
</dbReference>
<organism evidence="5 6">
    <name type="scientific">Curvibacter cyanobacteriorum</name>
    <dbReference type="NCBI Taxonomy" id="3026422"/>
    <lineage>
        <taxon>Bacteria</taxon>
        <taxon>Pseudomonadati</taxon>
        <taxon>Pseudomonadota</taxon>
        <taxon>Betaproteobacteria</taxon>
        <taxon>Burkholderiales</taxon>
        <taxon>Comamonadaceae</taxon>
        <taxon>Curvibacter</taxon>
    </lineage>
</organism>
<proteinExistence type="predicted"/>
<dbReference type="RefSeq" id="WP_273949502.1">
    <property type="nucleotide sequence ID" value="NZ_JAQSIP010000002.1"/>
</dbReference>
<comment type="catalytic activity">
    <reaction evidence="2">
        <text>2 GTP = 3',3'-c-di-GMP + 2 diphosphate</text>
        <dbReference type="Rhea" id="RHEA:24898"/>
        <dbReference type="ChEBI" id="CHEBI:33019"/>
        <dbReference type="ChEBI" id="CHEBI:37565"/>
        <dbReference type="ChEBI" id="CHEBI:58805"/>
        <dbReference type="EC" id="2.7.7.65"/>
    </reaction>
</comment>
<dbReference type="InterPro" id="IPR050469">
    <property type="entry name" value="Diguanylate_Cyclase"/>
</dbReference>
<feature type="domain" description="GGDEF" evidence="4">
    <location>
        <begin position="253"/>
        <end position="382"/>
    </location>
</feature>
<feature type="transmembrane region" description="Helical" evidence="3">
    <location>
        <begin position="186"/>
        <end position="211"/>
    </location>
</feature>
<dbReference type="EC" id="2.7.7.65" evidence="1"/>
<dbReference type="SMART" id="SM00267">
    <property type="entry name" value="GGDEF"/>
    <property type="match status" value="1"/>
</dbReference>
<evidence type="ECO:0000313" key="5">
    <source>
        <dbReference type="EMBL" id="MDD0838058.1"/>
    </source>
</evidence>